<accession>A0ABW3ZL69</accession>
<reference evidence="2" key="1">
    <citation type="journal article" date="2019" name="Int. J. Syst. Evol. Microbiol.">
        <title>The Global Catalogue of Microorganisms (GCM) 10K type strain sequencing project: providing services to taxonomists for standard genome sequencing and annotation.</title>
        <authorList>
            <consortium name="The Broad Institute Genomics Platform"/>
            <consortium name="The Broad Institute Genome Sequencing Center for Infectious Disease"/>
            <person name="Wu L."/>
            <person name="Ma J."/>
        </authorList>
    </citation>
    <scope>NUCLEOTIDE SEQUENCE [LARGE SCALE GENOMIC DNA]</scope>
    <source>
        <strain evidence="2">CCUG 62953</strain>
    </source>
</reference>
<name>A0ABW3ZL69_9RHOB</name>
<dbReference type="Proteomes" id="UP001597135">
    <property type="component" value="Unassembled WGS sequence"/>
</dbReference>
<evidence type="ECO:0000313" key="1">
    <source>
        <dbReference type="EMBL" id="MFD1343901.1"/>
    </source>
</evidence>
<protein>
    <submittedName>
        <fullName evidence="1">Uncharacterized protein</fullName>
    </submittedName>
</protein>
<dbReference type="EMBL" id="JBHTMU010000033">
    <property type="protein sequence ID" value="MFD1343901.1"/>
    <property type="molecule type" value="Genomic_DNA"/>
</dbReference>
<sequence length="96" mass="9475">MITSLLKALPLVALGWLGTLSLVMLVTDEAPGAVVLFPADGFVSALPEGLGIAGAGPFWIAVRGEVPGMGRALYAAGGRLVLPAGLPGCLPLPGGA</sequence>
<proteinExistence type="predicted"/>
<comment type="caution">
    <text evidence="1">The sequence shown here is derived from an EMBL/GenBank/DDBJ whole genome shotgun (WGS) entry which is preliminary data.</text>
</comment>
<evidence type="ECO:0000313" key="2">
    <source>
        <dbReference type="Proteomes" id="UP001597135"/>
    </source>
</evidence>
<keyword evidence="2" id="KW-1185">Reference proteome</keyword>
<organism evidence="1 2">
    <name type="scientific">Litorisediminicola beolgyonensis</name>
    <dbReference type="NCBI Taxonomy" id="1173614"/>
    <lineage>
        <taxon>Bacteria</taxon>
        <taxon>Pseudomonadati</taxon>
        <taxon>Pseudomonadota</taxon>
        <taxon>Alphaproteobacteria</taxon>
        <taxon>Rhodobacterales</taxon>
        <taxon>Paracoccaceae</taxon>
        <taxon>Litorisediminicola</taxon>
    </lineage>
</organism>
<gene>
    <name evidence="1" type="ORF">ACFQ4E_15845</name>
</gene>
<dbReference type="RefSeq" id="WP_386805241.1">
    <property type="nucleotide sequence ID" value="NZ_JBHTMU010000033.1"/>
</dbReference>